<evidence type="ECO:0000313" key="14">
    <source>
        <dbReference type="Proteomes" id="UP000232323"/>
    </source>
</evidence>
<gene>
    <name evidence="13" type="ORF">CEUSTIGMA_g1097.t1</name>
</gene>
<feature type="active site" description="O-(5'-phospho-DNA)-tyrosine intermediate" evidence="10">
    <location>
        <position position="165"/>
    </location>
</feature>
<dbReference type="InterPro" id="IPR036078">
    <property type="entry name" value="Spo11/TopoVI_A_sf"/>
</dbReference>
<dbReference type="GO" id="GO:0003918">
    <property type="term" value="F:DNA topoisomerase type II (double strand cut, ATP-hydrolyzing) activity"/>
    <property type="evidence" value="ECO:0007669"/>
    <property type="project" value="UniProtKB-UniRule"/>
</dbReference>
<dbReference type="GO" id="GO:0000228">
    <property type="term" value="C:nuclear chromosome"/>
    <property type="evidence" value="ECO:0007669"/>
    <property type="project" value="TreeGrafter"/>
</dbReference>
<dbReference type="CDD" id="cd00223">
    <property type="entry name" value="TOPRIM_TopoIIB_SPO"/>
    <property type="match status" value="1"/>
</dbReference>
<comment type="caution">
    <text evidence="13">The sequence shown here is derived from an EMBL/GenBank/DDBJ whole genome shotgun (WGS) entry which is preliminary data.</text>
</comment>
<organism evidence="13 14">
    <name type="scientific">Chlamydomonas eustigma</name>
    <dbReference type="NCBI Taxonomy" id="1157962"/>
    <lineage>
        <taxon>Eukaryota</taxon>
        <taxon>Viridiplantae</taxon>
        <taxon>Chlorophyta</taxon>
        <taxon>core chlorophytes</taxon>
        <taxon>Chlorophyceae</taxon>
        <taxon>CS clade</taxon>
        <taxon>Chlamydomonadales</taxon>
        <taxon>Chlamydomonadaceae</taxon>
        <taxon>Chlamydomonas</taxon>
    </lineage>
</organism>
<dbReference type="Gene3D" id="1.10.10.10">
    <property type="entry name" value="Winged helix-like DNA-binding domain superfamily/Winged helix DNA-binding domain"/>
    <property type="match status" value="1"/>
</dbReference>
<dbReference type="STRING" id="1157962.A0A250WSE9"/>
<dbReference type="SUPFAM" id="SSF56726">
    <property type="entry name" value="DNA topoisomerase IV, alpha subunit"/>
    <property type="match status" value="1"/>
</dbReference>
<dbReference type="InterPro" id="IPR013049">
    <property type="entry name" value="Spo11/TopoVI_A_N"/>
</dbReference>
<reference evidence="13 14" key="1">
    <citation type="submission" date="2017-08" db="EMBL/GenBank/DDBJ databases">
        <title>Acidophilic green algal genome provides insights into adaptation to an acidic environment.</title>
        <authorList>
            <person name="Hirooka S."/>
            <person name="Hirose Y."/>
            <person name="Kanesaki Y."/>
            <person name="Higuchi S."/>
            <person name="Fujiwara T."/>
            <person name="Onuma R."/>
            <person name="Era A."/>
            <person name="Ohbayashi R."/>
            <person name="Uzuka A."/>
            <person name="Nozaki H."/>
            <person name="Yoshikawa H."/>
            <person name="Miyagishima S.Y."/>
        </authorList>
    </citation>
    <scope>NUCLEOTIDE SEQUENCE [LARGE SCALE GENOMIC DNA]</scope>
    <source>
        <strain evidence="13 14">NIES-2499</strain>
    </source>
</reference>
<keyword evidence="8 10" id="KW-0238">DNA-binding</keyword>
<evidence type="ECO:0000256" key="2">
    <source>
        <dbReference type="ARBA" id="ARBA00001946"/>
    </source>
</evidence>
<dbReference type="GO" id="GO:0042138">
    <property type="term" value="P:meiotic DNA double-strand break formation"/>
    <property type="evidence" value="ECO:0007669"/>
    <property type="project" value="TreeGrafter"/>
</dbReference>
<dbReference type="PRINTS" id="PR01550">
    <property type="entry name" value="TOP6AFAMILY"/>
</dbReference>
<keyword evidence="5" id="KW-0479">Metal-binding</keyword>
<dbReference type="Pfam" id="PF04406">
    <property type="entry name" value="TP6A_N"/>
    <property type="match status" value="1"/>
</dbReference>
<dbReference type="PANTHER" id="PTHR10848:SF0">
    <property type="entry name" value="MEIOTIC RECOMBINATION PROTEIN SPO11"/>
    <property type="match status" value="1"/>
</dbReference>
<dbReference type="InterPro" id="IPR034136">
    <property type="entry name" value="TOPRIM_Topo6A/Spo11"/>
</dbReference>
<dbReference type="Proteomes" id="UP000232323">
    <property type="component" value="Unassembled WGS sequence"/>
</dbReference>
<name>A0A250WSE9_9CHLO</name>
<dbReference type="Pfam" id="PF21180">
    <property type="entry name" value="TOP6A-Spo11_Toprim"/>
    <property type="match status" value="1"/>
</dbReference>
<evidence type="ECO:0000313" key="13">
    <source>
        <dbReference type="EMBL" id="GAX73646.1"/>
    </source>
</evidence>
<dbReference type="EMBL" id="BEGY01000004">
    <property type="protein sequence ID" value="GAX73646.1"/>
    <property type="molecule type" value="Genomic_DNA"/>
</dbReference>
<evidence type="ECO:0000259" key="11">
    <source>
        <dbReference type="Pfam" id="PF04406"/>
    </source>
</evidence>
<dbReference type="EC" id="5.6.2.2" evidence="4"/>
<dbReference type="PANTHER" id="PTHR10848">
    <property type="entry name" value="MEIOTIC RECOMBINATION PROTEIN SPO11"/>
    <property type="match status" value="1"/>
</dbReference>
<evidence type="ECO:0000259" key="12">
    <source>
        <dbReference type="Pfam" id="PF21180"/>
    </source>
</evidence>
<keyword evidence="9 10" id="KW-0413">Isomerase</keyword>
<evidence type="ECO:0000256" key="10">
    <source>
        <dbReference type="PROSITE-ProRule" id="PRU01385"/>
    </source>
</evidence>
<protein>
    <recommendedName>
        <fullName evidence="4">DNA topoisomerase (ATP-hydrolyzing)</fullName>
        <ecNumber evidence="4">5.6.2.2</ecNumber>
    </recommendedName>
</protein>
<dbReference type="AlphaFoldDB" id="A0A250WSE9"/>
<keyword evidence="7 10" id="KW-0799">Topoisomerase</keyword>
<feature type="domain" description="Topoisomerase 6 subunit A/Spo11 TOPRIM" evidence="12">
    <location>
        <begin position="252"/>
        <end position="404"/>
    </location>
</feature>
<dbReference type="GO" id="GO:0000706">
    <property type="term" value="P:meiotic DNA double-strand break processing"/>
    <property type="evidence" value="ECO:0007669"/>
    <property type="project" value="TreeGrafter"/>
</dbReference>
<feature type="domain" description="Spo11/DNA topoisomerase VI subunit A N-terminal" evidence="11">
    <location>
        <begin position="138"/>
        <end position="199"/>
    </location>
</feature>
<evidence type="ECO:0000256" key="5">
    <source>
        <dbReference type="ARBA" id="ARBA00022723"/>
    </source>
</evidence>
<comment type="catalytic activity">
    <reaction evidence="1 10">
        <text>ATP-dependent breakage, passage and rejoining of double-stranded DNA.</text>
        <dbReference type="EC" id="5.6.2.2"/>
    </reaction>
</comment>
<dbReference type="GO" id="GO:0007131">
    <property type="term" value="P:reciprocal meiotic recombination"/>
    <property type="evidence" value="ECO:0007669"/>
    <property type="project" value="TreeGrafter"/>
</dbReference>
<dbReference type="GO" id="GO:0003677">
    <property type="term" value="F:DNA binding"/>
    <property type="evidence" value="ECO:0007669"/>
    <property type="project" value="UniProtKB-UniRule"/>
</dbReference>
<keyword evidence="14" id="KW-1185">Reference proteome</keyword>
<dbReference type="GO" id="GO:0046872">
    <property type="term" value="F:metal ion binding"/>
    <property type="evidence" value="ECO:0007669"/>
    <property type="project" value="UniProtKB-KW"/>
</dbReference>
<comment type="cofactor">
    <cofactor evidence="2">
        <name>Mg(2+)</name>
        <dbReference type="ChEBI" id="CHEBI:18420"/>
    </cofactor>
</comment>
<evidence type="ECO:0000256" key="8">
    <source>
        <dbReference type="ARBA" id="ARBA00023125"/>
    </source>
</evidence>
<evidence type="ECO:0000256" key="4">
    <source>
        <dbReference type="ARBA" id="ARBA00012895"/>
    </source>
</evidence>
<dbReference type="InterPro" id="IPR036388">
    <property type="entry name" value="WH-like_DNA-bd_sf"/>
</dbReference>
<evidence type="ECO:0000256" key="1">
    <source>
        <dbReference type="ARBA" id="ARBA00000185"/>
    </source>
</evidence>
<dbReference type="PROSITE" id="PS52041">
    <property type="entry name" value="TOPO_IIB"/>
    <property type="match status" value="1"/>
</dbReference>
<keyword evidence="6" id="KW-0460">Magnesium</keyword>
<evidence type="ECO:0000256" key="3">
    <source>
        <dbReference type="ARBA" id="ARBA00006559"/>
    </source>
</evidence>
<evidence type="ECO:0000256" key="7">
    <source>
        <dbReference type="ARBA" id="ARBA00023029"/>
    </source>
</evidence>
<dbReference type="OrthoDB" id="5377392at2759"/>
<comment type="similarity">
    <text evidence="3 10">Belongs to the TOP6A family.</text>
</comment>
<proteinExistence type="inferred from homology"/>
<dbReference type="InterPro" id="IPR002815">
    <property type="entry name" value="Spo11/TopoVI_A"/>
</dbReference>
<sequence>MSLSDSYDRLVLWEGETQQHQFSETGEEEEEVSLLQVDEHLSAGDILNRIELVVGQLVEDIATSEAPPTLQMASRAKRHIVCRDEGPSAFEYGCTEAGIQVTNDPWINRSRQAVVLGLQDRVQTRCLFSNQAAGAFPFARMFRVLEVVHELLRSGRQATQRDIYYKLSGPPLFNSVRDVISAIQDVVALLRVPRSLLGICCSSRGAVSGKLYIKDGPMNPWQDCCAAGMEGRSISGNILSIQSLIFRCTAEYLLIIEKDAIFQALNQDRFFDQLPCVLVTAKGMPDLATRAFCSKLMDSFPHLTVLGLVDWNPAGVAILCTYKYGSTQSLEGNRYTLPSLAWLGLRSNLLTTTSRENFQALNVRDRAQATGLMTKLQMLREEAWCHELKLMESTGLKADIEAIYDGPFGMAGLTNIISSAIMRREFV</sequence>
<evidence type="ECO:0000256" key="6">
    <source>
        <dbReference type="ARBA" id="ARBA00022842"/>
    </source>
</evidence>
<evidence type="ECO:0000256" key="9">
    <source>
        <dbReference type="ARBA" id="ARBA00023235"/>
    </source>
</evidence>
<dbReference type="Gene3D" id="3.40.1360.10">
    <property type="match status" value="1"/>
</dbReference>
<accession>A0A250WSE9</accession>
<dbReference type="GO" id="GO:0005524">
    <property type="term" value="F:ATP binding"/>
    <property type="evidence" value="ECO:0007669"/>
    <property type="project" value="InterPro"/>
</dbReference>